<dbReference type="Proteomes" id="UP001501175">
    <property type="component" value="Unassembled WGS sequence"/>
</dbReference>
<evidence type="ECO:0000313" key="9">
    <source>
        <dbReference type="EMBL" id="GAA4451258.1"/>
    </source>
</evidence>
<dbReference type="SUPFAM" id="SSF141523">
    <property type="entry name" value="L,D-transpeptidase catalytic domain-like"/>
    <property type="match status" value="1"/>
</dbReference>
<organism evidence="9 10">
    <name type="scientific">Nibrella saemangeumensis</name>
    <dbReference type="NCBI Taxonomy" id="1084526"/>
    <lineage>
        <taxon>Bacteria</taxon>
        <taxon>Pseudomonadati</taxon>
        <taxon>Bacteroidota</taxon>
        <taxon>Cytophagia</taxon>
        <taxon>Cytophagales</taxon>
        <taxon>Spirosomataceae</taxon>
        <taxon>Nibrella</taxon>
    </lineage>
</organism>
<keyword evidence="10" id="KW-1185">Reference proteome</keyword>
<dbReference type="InterPro" id="IPR052905">
    <property type="entry name" value="LD-transpeptidase_YkuD-like"/>
</dbReference>
<evidence type="ECO:0000256" key="7">
    <source>
        <dbReference type="PROSITE-ProRule" id="PRU01373"/>
    </source>
</evidence>
<evidence type="ECO:0000256" key="2">
    <source>
        <dbReference type="ARBA" id="ARBA00005992"/>
    </source>
</evidence>
<evidence type="ECO:0000313" key="10">
    <source>
        <dbReference type="Proteomes" id="UP001501175"/>
    </source>
</evidence>
<evidence type="ECO:0000259" key="8">
    <source>
        <dbReference type="PROSITE" id="PS52029"/>
    </source>
</evidence>
<dbReference type="CDD" id="cd16913">
    <property type="entry name" value="YkuD_like"/>
    <property type="match status" value="1"/>
</dbReference>
<keyword evidence="5 7" id="KW-0573">Peptidoglycan synthesis</keyword>
<dbReference type="RefSeq" id="WP_345241776.1">
    <property type="nucleotide sequence ID" value="NZ_BAABHD010000014.1"/>
</dbReference>
<dbReference type="PROSITE" id="PS52029">
    <property type="entry name" value="LD_TPASE"/>
    <property type="match status" value="1"/>
</dbReference>
<feature type="active site" description="Nucleophile" evidence="7">
    <location>
        <position position="467"/>
    </location>
</feature>
<keyword evidence="6 7" id="KW-0961">Cell wall biogenesis/degradation</keyword>
<dbReference type="SUPFAM" id="SSF47090">
    <property type="entry name" value="PGBD-like"/>
    <property type="match status" value="1"/>
</dbReference>
<proteinExistence type="inferred from homology"/>
<evidence type="ECO:0000256" key="4">
    <source>
        <dbReference type="ARBA" id="ARBA00022960"/>
    </source>
</evidence>
<name>A0ABP8MIN1_9BACT</name>
<feature type="active site" description="Proton donor/acceptor" evidence="7">
    <location>
        <position position="448"/>
    </location>
</feature>
<gene>
    <name evidence="9" type="ORF">GCM10023189_13040</name>
</gene>
<reference evidence="10" key="1">
    <citation type="journal article" date="2019" name="Int. J. Syst. Evol. Microbiol.">
        <title>The Global Catalogue of Microorganisms (GCM) 10K type strain sequencing project: providing services to taxonomists for standard genome sequencing and annotation.</title>
        <authorList>
            <consortium name="The Broad Institute Genomics Platform"/>
            <consortium name="The Broad Institute Genome Sequencing Center for Infectious Disease"/>
            <person name="Wu L."/>
            <person name="Ma J."/>
        </authorList>
    </citation>
    <scope>NUCLEOTIDE SEQUENCE [LARGE SCALE GENOMIC DNA]</scope>
    <source>
        <strain evidence="10">JCM 17927</strain>
    </source>
</reference>
<dbReference type="InterPro" id="IPR036365">
    <property type="entry name" value="PGBD-like_sf"/>
</dbReference>
<dbReference type="InterPro" id="IPR038063">
    <property type="entry name" value="Transpep_catalytic_dom"/>
</dbReference>
<dbReference type="EMBL" id="BAABHD010000014">
    <property type="protein sequence ID" value="GAA4451258.1"/>
    <property type="molecule type" value="Genomic_DNA"/>
</dbReference>
<dbReference type="PANTHER" id="PTHR41533:SF2">
    <property type="entry name" value="BLR7131 PROTEIN"/>
    <property type="match status" value="1"/>
</dbReference>
<dbReference type="PANTHER" id="PTHR41533">
    <property type="entry name" value="L,D-TRANSPEPTIDASE HI_1667-RELATED"/>
    <property type="match status" value="1"/>
</dbReference>
<comment type="pathway">
    <text evidence="1 7">Cell wall biogenesis; peptidoglycan biosynthesis.</text>
</comment>
<dbReference type="PROSITE" id="PS51257">
    <property type="entry name" value="PROKAR_LIPOPROTEIN"/>
    <property type="match status" value="1"/>
</dbReference>
<keyword evidence="4 7" id="KW-0133">Cell shape</keyword>
<evidence type="ECO:0000256" key="5">
    <source>
        <dbReference type="ARBA" id="ARBA00022984"/>
    </source>
</evidence>
<comment type="similarity">
    <text evidence="2">Belongs to the YkuD family.</text>
</comment>
<feature type="domain" description="L,D-TPase catalytic" evidence="8">
    <location>
        <begin position="317"/>
        <end position="490"/>
    </location>
</feature>
<evidence type="ECO:0000256" key="1">
    <source>
        <dbReference type="ARBA" id="ARBA00004752"/>
    </source>
</evidence>
<protein>
    <submittedName>
        <fullName evidence="9">L,D-transpeptidase family protein</fullName>
    </submittedName>
</protein>
<dbReference type="Pfam" id="PF20142">
    <property type="entry name" value="Scaffold"/>
    <property type="match status" value="1"/>
</dbReference>
<sequence length="545" mass="62344">MKLPQLYIFLLGLLAVTACDKVTKSGTFLGDDNGPGEYLETWVDSTRIKKDLPKINDEKVAPDLYAFYRNRDFSPAWNRNTAEELLGVLQTVDQEGFNPEAYPIQELRTLLDSASSDRATDSTVASLDILLSASYLKLAEMMATGKVNPGKFSDSWHIKPESPDTLYTHLEAAVGGQGQVNASLDSFRPRFAQYEKLKQHLKAYRKIMDQGGWPQTAKGPALRPGATDQRLTTIRQRLYMTGDLETPPDQWQQPTRYDSALVRAVNRYQARNGLVVEPAITDSMVASMNVPVETRLKQILLNLDRTRWFASSEMPPTYVFVNVPEYKLRVMEGGNEVREMKVVVGKDLNATPIFSDMIEYVEFSPYWNVPESIAEEELWPKIKADPGYLSRQHMEILNGWDKNAKVVNPSQVNWSNLKTYRIRQKPGPWNALGRVKFMFPNEHAIYLHDTPDKHIFDETQRAFSHGCIRVEDPVWLGDWLLPQLNEQQVTQKMNGSRNESVRLAKKVPVFIFYLTAFEDDEGRLNFREDLYELDKQLTSEFDSVI</sequence>
<dbReference type="Gene3D" id="1.10.101.10">
    <property type="entry name" value="PGBD-like superfamily/PGBD"/>
    <property type="match status" value="1"/>
</dbReference>
<evidence type="ECO:0000256" key="3">
    <source>
        <dbReference type="ARBA" id="ARBA00022679"/>
    </source>
</evidence>
<dbReference type="InterPro" id="IPR005490">
    <property type="entry name" value="LD_TPept_cat_dom"/>
</dbReference>
<dbReference type="Gene3D" id="2.40.440.10">
    <property type="entry name" value="L,D-transpeptidase catalytic domain-like"/>
    <property type="match status" value="1"/>
</dbReference>
<comment type="caution">
    <text evidence="9">The sequence shown here is derived from an EMBL/GenBank/DDBJ whole genome shotgun (WGS) entry which is preliminary data.</text>
</comment>
<dbReference type="Pfam" id="PF03734">
    <property type="entry name" value="YkuD"/>
    <property type="match status" value="1"/>
</dbReference>
<evidence type="ECO:0000256" key="6">
    <source>
        <dbReference type="ARBA" id="ARBA00023316"/>
    </source>
</evidence>
<dbReference type="InterPro" id="IPR045380">
    <property type="entry name" value="LD_TPept_scaffold_dom"/>
</dbReference>
<dbReference type="InterPro" id="IPR036366">
    <property type="entry name" value="PGBDSf"/>
</dbReference>
<accession>A0ABP8MIN1</accession>
<keyword evidence="3" id="KW-0808">Transferase</keyword>